<dbReference type="EMBL" id="UINC01204729">
    <property type="protein sequence ID" value="SVE25593.1"/>
    <property type="molecule type" value="Genomic_DNA"/>
</dbReference>
<reference evidence="2" key="1">
    <citation type="submission" date="2018-05" db="EMBL/GenBank/DDBJ databases">
        <authorList>
            <person name="Lanie J.A."/>
            <person name="Ng W.-L."/>
            <person name="Kazmierczak K.M."/>
            <person name="Andrzejewski T.M."/>
            <person name="Davidsen T.M."/>
            <person name="Wayne K.J."/>
            <person name="Tettelin H."/>
            <person name="Glass J.I."/>
            <person name="Rusch D."/>
            <person name="Podicherti R."/>
            <person name="Tsui H.-C.T."/>
            <person name="Winkler M.E."/>
        </authorList>
    </citation>
    <scope>NUCLEOTIDE SEQUENCE</scope>
</reference>
<keyword evidence="1" id="KW-1133">Transmembrane helix</keyword>
<evidence type="ECO:0000313" key="2">
    <source>
        <dbReference type="EMBL" id="SVE25593.1"/>
    </source>
</evidence>
<name>A0A383C0J1_9ZZZZ</name>
<dbReference type="AlphaFoldDB" id="A0A383C0J1"/>
<proteinExistence type="predicted"/>
<protein>
    <submittedName>
        <fullName evidence="2">Uncharacterized protein</fullName>
    </submittedName>
</protein>
<keyword evidence="1" id="KW-0472">Membrane</keyword>
<keyword evidence="1" id="KW-0812">Transmembrane</keyword>
<feature type="transmembrane region" description="Helical" evidence="1">
    <location>
        <begin position="7"/>
        <end position="26"/>
    </location>
</feature>
<organism evidence="2">
    <name type="scientific">marine metagenome</name>
    <dbReference type="NCBI Taxonomy" id="408172"/>
    <lineage>
        <taxon>unclassified sequences</taxon>
        <taxon>metagenomes</taxon>
        <taxon>ecological metagenomes</taxon>
    </lineage>
</organism>
<gene>
    <name evidence="2" type="ORF">METZ01_LOCUS478447</name>
</gene>
<evidence type="ECO:0000256" key="1">
    <source>
        <dbReference type="SAM" id="Phobius"/>
    </source>
</evidence>
<accession>A0A383C0J1</accession>
<sequence length="99" mass="11089">MGLNVKFTVAVIAVGVIGFIASSYFFSTQPISSDWMFDKSKYIQEIDACLEFHSFGDISINSFGKSFVTNLKQQAEASQSEEEVKEILNRLYDITSCEP</sequence>